<protein>
    <recommendedName>
        <fullName evidence="5">Aldehyde oxidase/xanthine dehydrogenase second molybdopterin binding domain-containing protein</fullName>
    </recommendedName>
</protein>
<dbReference type="AlphaFoldDB" id="A0A7S2XTE4"/>
<dbReference type="Pfam" id="PF20256">
    <property type="entry name" value="MoCoBD_2"/>
    <property type="match status" value="2"/>
</dbReference>
<dbReference type="PANTHER" id="PTHR11908">
    <property type="entry name" value="XANTHINE DEHYDROGENASE"/>
    <property type="match status" value="1"/>
</dbReference>
<name>A0A7S2XTE4_9STRA</name>
<evidence type="ECO:0008006" key="5">
    <source>
        <dbReference type="Google" id="ProtNLM"/>
    </source>
</evidence>
<feature type="domain" description="Aldehyde oxidase/xanthine dehydrogenase first molybdopterin binding" evidence="2">
    <location>
        <begin position="2"/>
        <end position="76"/>
    </location>
</feature>
<evidence type="ECO:0000259" key="2">
    <source>
        <dbReference type="Pfam" id="PF02738"/>
    </source>
</evidence>
<feature type="domain" description="Aldehyde oxidase/xanthine dehydrogenase second molybdopterin binding" evidence="3">
    <location>
        <begin position="142"/>
        <end position="280"/>
    </location>
</feature>
<dbReference type="SUPFAM" id="SSF56003">
    <property type="entry name" value="Molybdenum cofactor-binding domain"/>
    <property type="match status" value="1"/>
</dbReference>
<dbReference type="GO" id="GO:0005506">
    <property type="term" value="F:iron ion binding"/>
    <property type="evidence" value="ECO:0007669"/>
    <property type="project" value="InterPro"/>
</dbReference>
<gene>
    <name evidence="4" type="ORF">ASEP1449_LOCUS18259</name>
</gene>
<dbReference type="InterPro" id="IPR016208">
    <property type="entry name" value="Ald_Oxase/xanthine_DH-like"/>
</dbReference>
<dbReference type="GO" id="GO:0016491">
    <property type="term" value="F:oxidoreductase activity"/>
    <property type="evidence" value="ECO:0007669"/>
    <property type="project" value="InterPro"/>
</dbReference>
<dbReference type="EMBL" id="HBHQ01026962">
    <property type="protein sequence ID" value="CAD9826425.1"/>
    <property type="molecule type" value="Transcribed_RNA"/>
</dbReference>
<evidence type="ECO:0000256" key="1">
    <source>
        <dbReference type="ARBA" id="ARBA00022505"/>
    </source>
</evidence>
<feature type="domain" description="Aldehyde oxidase/xanthine dehydrogenase second molybdopterin binding" evidence="3">
    <location>
        <begin position="356"/>
        <end position="487"/>
    </location>
</feature>
<sequence>MIVAMDLVLDGDAGASQSVSGPVLELAAFVSDNAYGIKNFLCRATPYLTNKLTGTAFRSFGVVQTIQLTETAIQHAWDAVHQTGLSDISAPAFRRKHFSDRMSDGNIPRAPLQYKSKIGWKNYGQGLREYKNMPKIWDAIMTKYEKVEEECDKWNKDNKWRKRGVAVLPLRYGISFTFVEGNQGNARVAIYSGDGSVLVDHSGIEMGQGLISRAMVACAAELGVPMHFVRVGSFNTYSTPNAPGTGASTGTALSIPGVVQAAQKLRATLTKLVDKEVDKMLKSSKDSGVLIHAWRNDPDERTNAVNILNTVGKTSNGEHWETSADAKNPWALYTFLGDSWRIPVLKDEEIDEAQRRNARQNDMWTTFVSSAYSQRKSLIKLGYSTPNADGNSDLSAVDIFYYFNYAATFSCVEVDCITGEISVIRTDIHYDCGLSHNPAIDIGQVEGGFVQGLGNMLTESVTYDETTGALVENSIMTYAIPDHRSIPQEFNVILTWEGGSKAISAEDSRTIQEKAAKVQVDKISRSKSTGEPPLVLASTVLFAARNAVRAARRDHLGQNDWLVNFQAPLLPPNMLEAIWGDKTCLDSRHNIEP</sequence>
<dbReference type="PANTHER" id="PTHR11908:SF132">
    <property type="entry name" value="ALDEHYDE OXIDASE 1-RELATED"/>
    <property type="match status" value="1"/>
</dbReference>
<reference evidence="4" key="1">
    <citation type="submission" date="2021-01" db="EMBL/GenBank/DDBJ databases">
        <authorList>
            <person name="Corre E."/>
            <person name="Pelletier E."/>
            <person name="Niang G."/>
            <person name="Scheremetjew M."/>
            <person name="Finn R."/>
            <person name="Kale V."/>
            <person name="Holt S."/>
            <person name="Cochrane G."/>
            <person name="Meng A."/>
            <person name="Brown T."/>
            <person name="Cohen L."/>
        </authorList>
    </citation>
    <scope>NUCLEOTIDE SEQUENCE</scope>
    <source>
        <strain evidence="4">CCMP2084</strain>
    </source>
</reference>
<evidence type="ECO:0000259" key="3">
    <source>
        <dbReference type="Pfam" id="PF20256"/>
    </source>
</evidence>
<accession>A0A7S2XTE4</accession>
<evidence type="ECO:0000313" key="4">
    <source>
        <dbReference type="EMBL" id="CAD9826425.1"/>
    </source>
</evidence>
<dbReference type="InterPro" id="IPR046867">
    <property type="entry name" value="AldOxase/xan_DH_MoCoBD2"/>
</dbReference>
<keyword evidence="1" id="KW-0500">Molybdenum</keyword>
<dbReference type="Gene3D" id="3.30.365.10">
    <property type="entry name" value="Aldehyde oxidase/xanthine dehydrogenase, molybdopterin binding domain"/>
    <property type="match status" value="3"/>
</dbReference>
<proteinExistence type="predicted"/>
<organism evidence="4">
    <name type="scientific">Attheya septentrionalis</name>
    <dbReference type="NCBI Taxonomy" id="420275"/>
    <lineage>
        <taxon>Eukaryota</taxon>
        <taxon>Sar</taxon>
        <taxon>Stramenopiles</taxon>
        <taxon>Ochrophyta</taxon>
        <taxon>Bacillariophyta</taxon>
        <taxon>Coscinodiscophyceae</taxon>
        <taxon>Chaetocerotophycidae</taxon>
        <taxon>Chaetocerotales</taxon>
        <taxon>Attheyaceae</taxon>
        <taxon>Attheya</taxon>
    </lineage>
</organism>
<dbReference type="Pfam" id="PF02738">
    <property type="entry name" value="MoCoBD_1"/>
    <property type="match status" value="1"/>
</dbReference>
<dbReference type="InterPro" id="IPR037165">
    <property type="entry name" value="AldOxase/xan_DH_Mopterin-bd_sf"/>
</dbReference>
<dbReference type="InterPro" id="IPR008274">
    <property type="entry name" value="AldOxase/xan_DH_MoCoBD1"/>
</dbReference>